<evidence type="ECO:0000256" key="4">
    <source>
        <dbReference type="ARBA" id="ARBA00022540"/>
    </source>
</evidence>
<organism evidence="11 12">
    <name type="scientific">Golovinomyces cichoracearum</name>
    <dbReference type="NCBI Taxonomy" id="62708"/>
    <lineage>
        <taxon>Eukaryota</taxon>
        <taxon>Fungi</taxon>
        <taxon>Dikarya</taxon>
        <taxon>Ascomycota</taxon>
        <taxon>Pezizomycotina</taxon>
        <taxon>Leotiomycetes</taxon>
        <taxon>Erysiphales</taxon>
        <taxon>Erysiphaceae</taxon>
        <taxon>Golovinomyces</taxon>
    </lineage>
</organism>
<dbReference type="AlphaFoldDB" id="A0A420HQ42"/>
<evidence type="ECO:0000256" key="8">
    <source>
        <dbReference type="ARBA" id="ARBA00046432"/>
    </source>
</evidence>
<dbReference type="InterPro" id="IPR042529">
    <property type="entry name" value="IF_2B-like_C"/>
</dbReference>
<dbReference type="GO" id="GO:0003743">
    <property type="term" value="F:translation initiation factor activity"/>
    <property type="evidence" value="ECO:0007669"/>
    <property type="project" value="UniProtKB-KW"/>
</dbReference>
<comment type="subunit">
    <text evidence="8">Component of the translation initiation factor 2B (eIF2B) complex which is a heterodecamer of two sets of five different subunits: alpha, beta, gamma, delta and epsilon. Subunits alpha, beta and delta comprise a regulatory subcomplex and subunits epsilon and gamma comprise a catalytic subcomplex. Within the complex, the hexameric regulatory complex resides at the center, with the two heterodimeric catalytic subcomplexes bound on opposite sides.</text>
</comment>
<evidence type="ECO:0000256" key="3">
    <source>
        <dbReference type="ARBA" id="ARBA00022490"/>
    </source>
</evidence>
<feature type="region of interest" description="Disordered" evidence="10">
    <location>
        <begin position="1"/>
        <end position="81"/>
    </location>
</feature>
<dbReference type="Proteomes" id="UP000285405">
    <property type="component" value="Unassembled WGS sequence"/>
</dbReference>
<feature type="compositionally biased region" description="Basic and acidic residues" evidence="10">
    <location>
        <begin position="41"/>
        <end position="63"/>
    </location>
</feature>
<dbReference type="PANTHER" id="PTHR10233">
    <property type="entry name" value="TRANSLATION INITIATION FACTOR EIF-2B"/>
    <property type="match status" value="1"/>
</dbReference>
<accession>A0A420HQ42</accession>
<comment type="caution">
    <text evidence="11">The sequence shown here is derived from an EMBL/GenBank/DDBJ whole genome shotgun (WGS) entry which is preliminary data.</text>
</comment>
<keyword evidence="5" id="KW-0648">Protein biosynthesis</keyword>
<proteinExistence type="inferred from homology"/>
<dbReference type="InterPro" id="IPR037171">
    <property type="entry name" value="NagB/RpiA_transferase-like"/>
</dbReference>
<sequence length="454" mass="49579">MDVSTANVTDDIQSQAQSKKEKVLPAKASDSADKSGPSMAELKKKAKDEKAARRARAVLEKKGGGLTIQPSQKSPVQPQKLESQKVAKFQHKRMTSGEVKGPQIRGLQKVVPSVPELPQKEDKTVELFRHLYKPKTTTIAGVSREIHPSVLALGLQMASYEIVGSCARLVIASYTTPPMNSLTRHLTSYVLSPQIDFLASCRPLSISMGNAIRWLKLKISKIDPSTPDADAKQKLFHSIDAFIHERITIADQIISKSAADRIRDGDVIMTFSKSSIVQKSLVQAFNDGKVFRVIVVDSRPLNEGKNLAAALVKLGINTKYCFLNGLSHNIQDVTKIFLGAHAMMSNGRLFSRVGSAIVAMEAKEADKPVIVLCETIKFTEKVALDSIVHNEVAPADELVIPGGALQGWQDVKQLQICNLMYDVTPAEYIQMIVTESGNVPPSSVPVLHRLGNES</sequence>
<gene>
    <name evidence="11" type="ORF">GcC1_174016</name>
</gene>
<evidence type="ECO:0000256" key="1">
    <source>
        <dbReference type="ARBA" id="ARBA00004514"/>
    </source>
</evidence>
<dbReference type="OrthoDB" id="10254737at2759"/>
<dbReference type="Gene3D" id="3.40.50.10470">
    <property type="entry name" value="Translation initiation factor eif-2b, domain 2"/>
    <property type="match status" value="1"/>
</dbReference>
<reference evidence="11 12" key="1">
    <citation type="journal article" date="2018" name="BMC Genomics">
        <title>Comparative genome analyses reveal sequence features reflecting distinct modes of host-adaptation between dicot and monocot powdery mildew.</title>
        <authorList>
            <person name="Wu Y."/>
            <person name="Ma X."/>
            <person name="Pan Z."/>
            <person name="Kale S.D."/>
            <person name="Song Y."/>
            <person name="King H."/>
            <person name="Zhang Q."/>
            <person name="Presley C."/>
            <person name="Deng X."/>
            <person name="Wei C.I."/>
            <person name="Xiao S."/>
        </authorList>
    </citation>
    <scope>NUCLEOTIDE SEQUENCE [LARGE SCALE GENOMIC DNA]</scope>
    <source>
        <strain evidence="11">UCSC1</strain>
    </source>
</reference>
<feature type="compositionally biased region" description="Low complexity" evidence="10">
    <location>
        <begin position="69"/>
        <end position="80"/>
    </location>
</feature>
<protein>
    <recommendedName>
        <fullName evidence="6">Translation initiation factor eIF2B subunit delta</fullName>
    </recommendedName>
    <alternativeName>
        <fullName evidence="7">eIF2B GDP-GTP exchange factor subunit delta</fullName>
    </alternativeName>
</protein>
<dbReference type="SUPFAM" id="SSF100950">
    <property type="entry name" value="NagB/RpiA/CoA transferase-like"/>
    <property type="match status" value="1"/>
</dbReference>
<evidence type="ECO:0000256" key="10">
    <source>
        <dbReference type="SAM" id="MobiDB-lite"/>
    </source>
</evidence>
<evidence type="ECO:0000256" key="2">
    <source>
        <dbReference type="ARBA" id="ARBA00007251"/>
    </source>
</evidence>
<evidence type="ECO:0000256" key="6">
    <source>
        <dbReference type="ARBA" id="ARBA00044147"/>
    </source>
</evidence>
<feature type="compositionally biased region" description="Polar residues" evidence="10">
    <location>
        <begin position="1"/>
        <end position="17"/>
    </location>
</feature>
<evidence type="ECO:0000256" key="9">
    <source>
        <dbReference type="RuleBase" id="RU003814"/>
    </source>
</evidence>
<evidence type="ECO:0000256" key="7">
    <source>
        <dbReference type="ARBA" id="ARBA00044356"/>
    </source>
</evidence>
<evidence type="ECO:0000313" key="12">
    <source>
        <dbReference type="Proteomes" id="UP000285405"/>
    </source>
</evidence>
<comment type="similarity">
    <text evidence="2 9">Belongs to the eIF-2B alpha/beta/delta subunits family.</text>
</comment>
<keyword evidence="4 11" id="KW-0396">Initiation factor</keyword>
<dbReference type="Pfam" id="PF01008">
    <property type="entry name" value="IF-2B"/>
    <property type="match status" value="1"/>
</dbReference>
<evidence type="ECO:0000256" key="5">
    <source>
        <dbReference type="ARBA" id="ARBA00022917"/>
    </source>
</evidence>
<keyword evidence="3" id="KW-0963">Cytoplasm</keyword>
<name>A0A420HQ42_9PEZI</name>
<dbReference type="InterPro" id="IPR000649">
    <property type="entry name" value="IF-2B-related"/>
</dbReference>
<dbReference type="GO" id="GO:0005829">
    <property type="term" value="C:cytosol"/>
    <property type="evidence" value="ECO:0007669"/>
    <property type="project" value="UniProtKB-SubCell"/>
</dbReference>
<comment type="subcellular location">
    <subcellularLocation>
        <location evidence="1">Cytoplasm</location>
        <location evidence="1">Cytosol</location>
    </subcellularLocation>
</comment>
<evidence type="ECO:0000313" key="11">
    <source>
        <dbReference type="EMBL" id="RKF59560.1"/>
    </source>
</evidence>
<dbReference type="PANTHER" id="PTHR10233:SF14">
    <property type="entry name" value="TRANSLATION INITIATION FACTOR EIF-2B SUBUNIT DELTA"/>
    <property type="match status" value="1"/>
</dbReference>
<dbReference type="EMBL" id="MCBR01017440">
    <property type="protein sequence ID" value="RKF59560.1"/>
    <property type="molecule type" value="Genomic_DNA"/>
</dbReference>